<keyword evidence="2" id="KW-1185">Reference proteome</keyword>
<evidence type="ECO:0000313" key="1">
    <source>
        <dbReference type="EMBL" id="ODV78769.1"/>
    </source>
</evidence>
<proteinExistence type="predicted"/>
<name>A0A1E4SGX5_9ASCO</name>
<gene>
    <name evidence="1" type="ORF">CANTADRAFT_26716</name>
</gene>
<accession>A0A1E4SGX5</accession>
<evidence type="ECO:0000313" key="2">
    <source>
        <dbReference type="Proteomes" id="UP000094285"/>
    </source>
</evidence>
<dbReference type="RefSeq" id="XP_020063891.1">
    <property type="nucleotide sequence ID" value="XM_020207853.1"/>
</dbReference>
<dbReference type="AlphaFoldDB" id="A0A1E4SGX5"/>
<dbReference type="Proteomes" id="UP000094285">
    <property type="component" value="Unassembled WGS sequence"/>
</dbReference>
<reference evidence="2" key="1">
    <citation type="submission" date="2016-05" db="EMBL/GenBank/DDBJ databases">
        <title>Comparative genomics of biotechnologically important yeasts.</title>
        <authorList>
            <consortium name="DOE Joint Genome Institute"/>
            <person name="Riley R."/>
            <person name="Haridas S."/>
            <person name="Wolfe K.H."/>
            <person name="Lopes M.R."/>
            <person name="Hittinger C.T."/>
            <person name="Goker M."/>
            <person name="Salamov A."/>
            <person name="Wisecaver J."/>
            <person name="Long T.M."/>
            <person name="Aerts A.L."/>
            <person name="Barry K."/>
            <person name="Choi C."/>
            <person name="Clum A."/>
            <person name="Coughlan A.Y."/>
            <person name="Deshpande S."/>
            <person name="Douglass A.P."/>
            <person name="Hanson S.J."/>
            <person name="Klenk H.-P."/>
            <person name="Labutti K."/>
            <person name="Lapidus A."/>
            <person name="Lindquist E."/>
            <person name="Lipzen A."/>
            <person name="Meier-Kolthoff J.P."/>
            <person name="Ohm R.A."/>
            <person name="Otillar R.P."/>
            <person name="Pangilinan J."/>
            <person name="Peng Y."/>
            <person name="Rokas A."/>
            <person name="Rosa C.A."/>
            <person name="Scheuner C."/>
            <person name="Sibirny A.A."/>
            <person name="Slot J.C."/>
            <person name="Stielow J.B."/>
            <person name="Sun H."/>
            <person name="Kurtzman C.P."/>
            <person name="Blackwell M."/>
            <person name="Grigoriev I.V."/>
            <person name="Jeffries T.W."/>
        </authorList>
    </citation>
    <scope>NUCLEOTIDE SEQUENCE [LARGE SCALE GENOMIC DNA]</scope>
    <source>
        <strain evidence="2">NRRL Y-17324</strain>
    </source>
</reference>
<sequence length="61" mass="7050">MTIWSLLLNQREIANLKWKIHHRGNYLKQAISGEAKTAGSFSQPWPIPVPWRSCLVIYVTT</sequence>
<dbReference type="GeneID" id="30981990"/>
<protein>
    <submittedName>
        <fullName evidence="1">Uncharacterized protein</fullName>
    </submittedName>
</protein>
<dbReference type="EMBL" id="KV453913">
    <property type="protein sequence ID" value="ODV78769.1"/>
    <property type="molecule type" value="Genomic_DNA"/>
</dbReference>
<organism evidence="1 2">
    <name type="scientific">Suhomyces tanzawaensis NRRL Y-17324</name>
    <dbReference type="NCBI Taxonomy" id="984487"/>
    <lineage>
        <taxon>Eukaryota</taxon>
        <taxon>Fungi</taxon>
        <taxon>Dikarya</taxon>
        <taxon>Ascomycota</taxon>
        <taxon>Saccharomycotina</taxon>
        <taxon>Pichiomycetes</taxon>
        <taxon>Debaryomycetaceae</taxon>
        <taxon>Suhomyces</taxon>
    </lineage>
</organism>